<keyword evidence="4" id="KW-1185">Reference proteome</keyword>
<name>A0ABV6FJF5_9BURK</name>
<dbReference type="RefSeq" id="WP_379680793.1">
    <property type="nucleotide sequence ID" value="NZ_JBHLWP010000016.1"/>
</dbReference>
<dbReference type="PROSITE" id="PS50093">
    <property type="entry name" value="PKD"/>
    <property type="match status" value="1"/>
</dbReference>
<accession>A0ABV6FJF5</accession>
<dbReference type="SMART" id="SM00089">
    <property type="entry name" value="PKD"/>
    <property type="match status" value="1"/>
</dbReference>
<feature type="compositionally biased region" description="Polar residues" evidence="1">
    <location>
        <begin position="467"/>
        <end position="477"/>
    </location>
</feature>
<proteinExistence type="predicted"/>
<feature type="region of interest" description="Disordered" evidence="1">
    <location>
        <begin position="447"/>
        <end position="477"/>
    </location>
</feature>
<reference evidence="3 4" key="1">
    <citation type="submission" date="2024-09" db="EMBL/GenBank/DDBJ databases">
        <authorList>
            <person name="Sun Q."/>
            <person name="Mori K."/>
        </authorList>
    </citation>
    <scope>NUCLEOTIDE SEQUENCE [LARGE SCALE GENOMIC DNA]</scope>
    <source>
        <strain evidence="3 4">CCM 7792</strain>
    </source>
</reference>
<dbReference type="InterPro" id="IPR014262">
    <property type="entry name" value="HAF_rpt"/>
</dbReference>
<dbReference type="Proteomes" id="UP001589773">
    <property type="component" value="Unassembled WGS sequence"/>
</dbReference>
<dbReference type="InterPro" id="IPR013783">
    <property type="entry name" value="Ig-like_fold"/>
</dbReference>
<evidence type="ECO:0000259" key="2">
    <source>
        <dbReference type="PROSITE" id="PS50093"/>
    </source>
</evidence>
<sequence>MRRIDGNDVPGRRLGWWLPCLLSGVAIVGAASAQVQAPGAVEDGKTGSAPTTTTYRVINLGSGALSSLPEMNDRGQVAFSLFTPETGERGYFYNGTSVQDIGSFGGGTHAVDVNNAGQVVGWSATPLGVDRAFIWSAGSGIRTLGGPAATAYSVATAINNAGVVIGIYSGSPLAFRWSASEGLETLSARTPGAPGMSSATALNDAGLIAGIGRVGDPPIGDHLFAWTRATGAVDIDTLGSVYALPAAVSERGEIVGSFLATRENPRYRAFLWSRTTGMLDLGTGRGVEAGLGAINDKGLAAGIINYADGTQRGSYWTRGTGLRDIGTFGGRFSRTHDVNNLGQIVGSADNRAGQDRAFVWTARTGLVDLNTRLRRAPAGLVLDDAVEISDNGAIVATSNAGLVLLQPGHGHKGGHAVGPVTAPGLVKVGAPLHASVAFVDEDRTGTRSATWSWGDGSGAQAGRVRESNGTGSASASHSFSAPGIYTVGVTLVDRAGRSTTVRRTVVVYEPSAGVVAGTGAFISPQGALAKAPQRSGKATFSLLAPPSSARAAAGAAQLHVDLPGLNLRSVAVKPLGLQGGRRHFEGSARVNGVDGYQFRLATGTGAPAAGGSTISLKVWHTDPVSKKEVVDYHNGRAQPNAAGSQIVEGSVSEE</sequence>
<dbReference type="Pfam" id="PF18911">
    <property type="entry name" value="PKD_4"/>
    <property type="match status" value="1"/>
</dbReference>
<feature type="domain" description="PKD" evidence="2">
    <location>
        <begin position="435"/>
        <end position="514"/>
    </location>
</feature>
<protein>
    <submittedName>
        <fullName evidence="3">PKD domain-containing protein</fullName>
    </submittedName>
</protein>
<comment type="caution">
    <text evidence="3">The sequence shown here is derived from an EMBL/GenBank/DDBJ whole genome shotgun (WGS) entry which is preliminary data.</text>
</comment>
<evidence type="ECO:0000313" key="4">
    <source>
        <dbReference type="Proteomes" id="UP001589773"/>
    </source>
</evidence>
<organism evidence="3 4">
    <name type="scientific">Massilia consociata</name>
    <dbReference type="NCBI Taxonomy" id="760117"/>
    <lineage>
        <taxon>Bacteria</taxon>
        <taxon>Pseudomonadati</taxon>
        <taxon>Pseudomonadota</taxon>
        <taxon>Betaproteobacteria</taxon>
        <taxon>Burkholderiales</taxon>
        <taxon>Oxalobacteraceae</taxon>
        <taxon>Telluria group</taxon>
        <taxon>Massilia</taxon>
    </lineage>
</organism>
<evidence type="ECO:0000313" key="3">
    <source>
        <dbReference type="EMBL" id="MFC0253663.1"/>
    </source>
</evidence>
<evidence type="ECO:0000256" key="1">
    <source>
        <dbReference type="SAM" id="MobiDB-lite"/>
    </source>
</evidence>
<dbReference type="NCBIfam" id="TIGR02913">
    <property type="entry name" value="HAF_rpt"/>
    <property type="match status" value="3"/>
</dbReference>
<dbReference type="SUPFAM" id="SSF49299">
    <property type="entry name" value="PKD domain"/>
    <property type="match status" value="1"/>
</dbReference>
<dbReference type="InterPro" id="IPR000601">
    <property type="entry name" value="PKD_dom"/>
</dbReference>
<dbReference type="EMBL" id="JBHLWP010000016">
    <property type="protein sequence ID" value="MFC0253663.1"/>
    <property type="molecule type" value="Genomic_DNA"/>
</dbReference>
<dbReference type="InterPro" id="IPR035986">
    <property type="entry name" value="PKD_dom_sf"/>
</dbReference>
<gene>
    <name evidence="3" type="ORF">ACFFJK_17335</name>
</gene>
<dbReference type="Gene3D" id="2.60.40.10">
    <property type="entry name" value="Immunoglobulins"/>
    <property type="match status" value="1"/>
</dbReference>
<dbReference type="InterPro" id="IPR022409">
    <property type="entry name" value="PKD/Chitinase_dom"/>
</dbReference>